<evidence type="ECO:0000256" key="1">
    <source>
        <dbReference type="ARBA" id="ARBA00023002"/>
    </source>
</evidence>
<dbReference type="EMBL" id="QFWV02000001">
    <property type="protein sequence ID" value="RKF08508.1"/>
    <property type="molecule type" value="Genomic_DNA"/>
</dbReference>
<evidence type="ECO:0000256" key="2">
    <source>
        <dbReference type="ARBA" id="ARBA00023027"/>
    </source>
</evidence>
<dbReference type="Gene3D" id="3.40.50.720">
    <property type="entry name" value="NAD(P)-binding Rossmann-like Domain"/>
    <property type="match status" value="2"/>
</dbReference>
<evidence type="ECO:0000259" key="3">
    <source>
        <dbReference type="Pfam" id="PF02826"/>
    </source>
</evidence>
<protein>
    <submittedName>
        <fullName evidence="4">Glyoxylate/hydroxypyruvate reductase A</fullName>
    </submittedName>
</protein>
<dbReference type="InterPro" id="IPR006140">
    <property type="entry name" value="D-isomer_DH_NAD-bd"/>
</dbReference>
<dbReference type="RefSeq" id="WP_109769317.1">
    <property type="nucleotide sequence ID" value="NZ_QFWV02000001.1"/>
</dbReference>
<comment type="caution">
    <text evidence="4">The sequence shown here is derived from an EMBL/GenBank/DDBJ whole genome shotgun (WGS) entry which is preliminary data.</text>
</comment>
<dbReference type="AlphaFoldDB" id="A0A3A8AGL4"/>
<keyword evidence="1" id="KW-0560">Oxidoreductase</keyword>
<sequence length="319" mass="34421">MAPSPGSILLSVTGFDPAVWRDEIERAAPGRTVVTEPDGPVDASIHYAVVWKQRPGILNRLPNLKAIFSIGAGVDHIFADPDVPDVPIVRVVADDLTERMSEYVVWQVLDHHRKGPRYRRQQAEKIWHEDRMQPAARDVTVGILGLGVLGLDAARKLAALGFEVAGWSRTAKKIEGVATFAGDDGLDGFLAISDIVVCLLPLTPKTKGILSKPLFAKMKRRGPLGPAVLINAGRGDLQNEADILAALENGWLGAASLDVFQAEPLPETSPLWTHPRVTITPHAAATSVPAALIPPMIAQIESHERGEPLTNLVDRDAGY</sequence>
<dbReference type="Proteomes" id="UP000246132">
    <property type="component" value="Unassembled WGS sequence"/>
</dbReference>
<keyword evidence="5" id="KW-1185">Reference proteome</keyword>
<reference evidence="4 5" key="1">
    <citation type="journal article" date="2018" name="Int. J. Syst. Bacteriol.">
        <title>Oceaniradius stylonemae gen. nov., sp. nov., isolated from a red alga, Stylonema cornu-cervi.</title>
        <authorList>
            <person name="Jeong S."/>
        </authorList>
    </citation>
    <scope>NUCLEOTIDE SEQUENCE [LARGE SCALE GENOMIC DNA]</scope>
    <source>
        <strain evidence="4 5">StC1</strain>
    </source>
</reference>
<keyword evidence="4" id="KW-0670">Pyruvate</keyword>
<dbReference type="PANTHER" id="PTHR43333">
    <property type="entry name" value="2-HACID_DH_C DOMAIN-CONTAINING PROTEIN"/>
    <property type="match status" value="1"/>
</dbReference>
<dbReference type="SUPFAM" id="SSF52283">
    <property type="entry name" value="Formate/glycerate dehydrogenase catalytic domain-like"/>
    <property type="match status" value="1"/>
</dbReference>
<dbReference type="GO" id="GO:0051287">
    <property type="term" value="F:NAD binding"/>
    <property type="evidence" value="ECO:0007669"/>
    <property type="project" value="InterPro"/>
</dbReference>
<feature type="domain" description="D-isomer specific 2-hydroxyacid dehydrogenase NAD-binding" evidence="3">
    <location>
        <begin position="106"/>
        <end position="284"/>
    </location>
</feature>
<dbReference type="PANTHER" id="PTHR43333:SF1">
    <property type="entry name" value="D-ISOMER SPECIFIC 2-HYDROXYACID DEHYDROGENASE NAD-BINDING DOMAIN-CONTAINING PROTEIN"/>
    <property type="match status" value="1"/>
</dbReference>
<dbReference type="OrthoDB" id="9787219at2"/>
<proteinExistence type="predicted"/>
<evidence type="ECO:0000313" key="4">
    <source>
        <dbReference type="EMBL" id="RKF08508.1"/>
    </source>
</evidence>
<dbReference type="GO" id="GO:0016491">
    <property type="term" value="F:oxidoreductase activity"/>
    <property type="evidence" value="ECO:0007669"/>
    <property type="project" value="UniProtKB-KW"/>
</dbReference>
<dbReference type="SUPFAM" id="SSF51735">
    <property type="entry name" value="NAD(P)-binding Rossmann-fold domains"/>
    <property type="match status" value="1"/>
</dbReference>
<organism evidence="4 5">
    <name type="scientific">Oceaniradius stylonematis</name>
    <dbReference type="NCBI Taxonomy" id="2184161"/>
    <lineage>
        <taxon>Bacteria</taxon>
        <taxon>Pseudomonadati</taxon>
        <taxon>Pseudomonadota</taxon>
        <taxon>Alphaproteobacteria</taxon>
        <taxon>Hyphomicrobiales</taxon>
        <taxon>Ahrensiaceae</taxon>
        <taxon>Oceaniradius</taxon>
    </lineage>
</organism>
<accession>A0A3A8AGL4</accession>
<dbReference type="CDD" id="cd12164">
    <property type="entry name" value="GDH_like_2"/>
    <property type="match status" value="1"/>
</dbReference>
<name>A0A3A8AGL4_9HYPH</name>
<dbReference type="Pfam" id="PF02826">
    <property type="entry name" value="2-Hacid_dh_C"/>
    <property type="match status" value="1"/>
</dbReference>
<keyword evidence="2" id="KW-0520">NAD</keyword>
<gene>
    <name evidence="4" type="ORF">DEM25_000445</name>
</gene>
<evidence type="ECO:0000313" key="5">
    <source>
        <dbReference type="Proteomes" id="UP000246132"/>
    </source>
</evidence>
<dbReference type="InterPro" id="IPR036291">
    <property type="entry name" value="NAD(P)-bd_dom_sf"/>
</dbReference>